<dbReference type="PROSITE" id="PS50853">
    <property type="entry name" value="FN3"/>
    <property type="match status" value="1"/>
</dbReference>
<feature type="chain" id="PRO_5015627466" description="Fibronectin type-III domain-containing protein" evidence="2">
    <location>
        <begin position="20"/>
        <end position="506"/>
    </location>
</feature>
<accession>A0A2S1SGG8</accession>
<evidence type="ECO:0000256" key="1">
    <source>
        <dbReference type="ARBA" id="ARBA00022729"/>
    </source>
</evidence>
<dbReference type="InterPro" id="IPR013783">
    <property type="entry name" value="Ig-like_fold"/>
</dbReference>
<protein>
    <recommendedName>
        <fullName evidence="3">Fibronectin type-III domain-containing protein</fullName>
    </recommendedName>
</protein>
<dbReference type="Proteomes" id="UP000244937">
    <property type="component" value="Chromosome"/>
</dbReference>
<feature type="domain" description="Fibronectin type-III" evidence="3">
    <location>
        <begin position="157"/>
        <end position="250"/>
    </location>
</feature>
<dbReference type="Gene3D" id="2.60.120.380">
    <property type="match status" value="1"/>
</dbReference>
<dbReference type="CDD" id="cd00063">
    <property type="entry name" value="FN3"/>
    <property type="match status" value="1"/>
</dbReference>
<feature type="signal peptide" evidence="2">
    <location>
        <begin position="1"/>
        <end position="19"/>
    </location>
</feature>
<dbReference type="SUPFAM" id="SSF49265">
    <property type="entry name" value="Fibronectin type III"/>
    <property type="match status" value="1"/>
</dbReference>
<organism evidence="4 5">
    <name type="scientific">Flavobacterium pallidum</name>
    <dbReference type="NCBI Taxonomy" id="2172098"/>
    <lineage>
        <taxon>Bacteria</taxon>
        <taxon>Pseudomonadati</taxon>
        <taxon>Bacteroidota</taxon>
        <taxon>Flavobacteriia</taxon>
        <taxon>Flavobacteriales</taxon>
        <taxon>Flavobacteriaceae</taxon>
        <taxon>Flavobacterium</taxon>
    </lineage>
</organism>
<dbReference type="RefSeq" id="WP_108903293.1">
    <property type="nucleotide sequence ID" value="NZ_CP029187.1"/>
</dbReference>
<dbReference type="Gene3D" id="2.60.40.10">
    <property type="entry name" value="Immunoglobulins"/>
    <property type="match status" value="1"/>
</dbReference>
<gene>
    <name evidence="4" type="ORF">HYN49_06110</name>
</gene>
<dbReference type="InterPro" id="IPR036116">
    <property type="entry name" value="FN3_sf"/>
</dbReference>
<evidence type="ECO:0000313" key="5">
    <source>
        <dbReference type="Proteomes" id="UP000244937"/>
    </source>
</evidence>
<dbReference type="NCBIfam" id="TIGR04183">
    <property type="entry name" value="Por_Secre_tail"/>
    <property type="match status" value="1"/>
</dbReference>
<dbReference type="Pfam" id="PF18962">
    <property type="entry name" value="Por_Secre_tail"/>
    <property type="match status" value="1"/>
</dbReference>
<sequence>MKKLLLLFGIALTGAGAFAQGASCAAATTVTSGSTYVMAPIASGTYVNGCNSDTAPNGKWYKFTAPSGGMIKVDATLAVNPGGTTGVDTAVHVFSGTCGTLACVAFNDDSAAADYRSLIADLVVTAGTTYYIEWDNRWQDNVGFSWQFTFTPVSCFAPTGFTYVPPAPTTTSVALGWTAPAQGLPEGYQFEWGPIGFTQGTGTLISTTDTSVVLSTLSPNSVYDFYIRTDCGLGDYSIWEGPISFSTEFDVASVPYNTSFEEANFGFVGWTQDAPTGYAGQAWRVYNAGPNTPLTQEGERSALVFAGAAADGNNDVWLLSRGLNLAANSPVTVTYYIRNYLATGSTGSTTYELKAGTTQDVAGMTIPIAAETVTDVAFAQKTFNFTPTTAGTYFLGFHSTNVVNAGTQATFLDNVTVSQVLGTEDVFASQFAVYPNPATSTVNISNTTDALITNVKVTDLKGRTVKNNNFVASSNIQINTSDLSSGVYMLNITSDKGTAVKKIVKK</sequence>
<evidence type="ECO:0000259" key="3">
    <source>
        <dbReference type="PROSITE" id="PS50853"/>
    </source>
</evidence>
<dbReference type="OrthoDB" id="1401747at2"/>
<keyword evidence="1 2" id="KW-0732">Signal</keyword>
<dbReference type="InterPro" id="IPR003961">
    <property type="entry name" value="FN3_dom"/>
</dbReference>
<keyword evidence="5" id="KW-1185">Reference proteome</keyword>
<evidence type="ECO:0000256" key="2">
    <source>
        <dbReference type="SAM" id="SignalP"/>
    </source>
</evidence>
<reference evidence="4 5" key="1">
    <citation type="submission" date="2018-05" db="EMBL/GenBank/DDBJ databases">
        <title>Genome sequencing of Flavobacterium sp. HYN0049.</title>
        <authorList>
            <person name="Yi H."/>
            <person name="Baek C."/>
        </authorList>
    </citation>
    <scope>NUCLEOTIDE SEQUENCE [LARGE SCALE GENOMIC DNA]</scope>
    <source>
        <strain evidence="4 5">HYN0049</strain>
    </source>
</reference>
<dbReference type="Gene3D" id="2.60.40.3080">
    <property type="match status" value="1"/>
</dbReference>
<proteinExistence type="predicted"/>
<dbReference type="AlphaFoldDB" id="A0A2S1SGG8"/>
<dbReference type="Pfam" id="PF00041">
    <property type="entry name" value="fn3"/>
    <property type="match status" value="1"/>
</dbReference>
<dbReference type="EMBL" id="CP029187">
    <property type="protein sequence ID" value="AWI25504.1"/>
    <property type="molecule type" value="Genomic_DNA"/>
</dbReference>
<dbReference type="InterPro" id="IPR026444">
    <property type="entry name" value="Secre_tail"/>
</dbReference>
<dbReference type="KEGG" id="fpal:HYN49_06110"/>
<name>A0A2S1SGG8_9FLAO</name>
<evidence type="ECO:0000313" key="4">
    <source>
        <dbReference type="EMBL" id="AWI25504.1"/>
    </source>
</evidence>